<evidence type="ECO:0000256" key="1">
    <source>
        <dbReference type="ARBA" id="ARBA00010982"/>
    </source>
</evidence>
<dbReference type="PANTHER" id="PTHR18919:SF107">
    <property type="entry name" value="ACETYL-COA ACETYLTRANSFERASE, CYTOSOLIC"/>
    <property type="match status" value="1"/>
</dbReference>
<dbReference type="InterPro" id="IPR020617">
    <property type="entry name" value="Thiolase_C"/>
</dbReference>
<protein>
    <submittedName>
        <fullName evidence="8">Acetyl-CoA C-acetyltransferase</fullName>
    </submittedName>
</protein>
<evidence type="ECO:0000256" key="3">
    <source>
        <dbReference type="ARBA" id="ARBA00023315"/>
    </source>
</evidence>
<dbReference type="InterPro" id="IPR020610">
    <property type="entry name" value="Thiolase_AS"/>
</dbReference>
<dbReference type="NCBIfam" id="TIGR01930">
    <property type="entry name" value="AcCoA-C-Actrans"/>
    <property type="match status" value="1"/>
</dbReference>
<dbReference type="PIRSF" id="PIRSF000429">
    <property type="entry name" value="Ac-CoA_Ac_transf"/>
    <property type="match status" value="1"/>
</dbReference>
<dbReference type="SUPFAM" id="SSF53901">
    <property type="entry name" value="Thiolase-like"/>
    <property type="match status" value="2"/>
</dbReference>
<dbReference type="Gene3D" id="3.40.47.10">
    <property type="match status" value="2"/>
</dbReference>
<evidence type="ECO:0000256" key="2">
    <source>
        <dbReference type="ARBA" id="ARBA00022679"/>
    </source>
</evidence>
<accession>A0A1M6UPP1</accession>
<keyword evidence="2 5" id="KW-0808">Transferase</keyword>
<feature type="domain" description="Thiolase N-terminal" evidence="6">
    <location>
        <begin position="4"/>
        <end position="259"/>
    </location>
</feature>
<dbReference type="CDD" id="cd00751">
    <property type="entry name" value="thiolase"/>
    <property type="match status" value="1"/>
</dbReference>
<dbReference type="InterPro" id="IPR020613">
    <property type="entry name" value="Thiolase_CS"/>
</dbReference>
<feature type="active site" description="Acyl-thioester intermediate" evidence="4">
    <location>
        <position position="88"/>
    </location>
</feature>
<keyword evidence="3 5" id="KW-0012">Acyltransferase</keyword>
<evidence type="ECO:0000256" key="5">
    <source>
        <dbReference type="RuleBase" id="RU003557"/>
    </source>
</evidence>
<dbReference type="PROSITE" id="PS00737">
    <property type="entry name" value="THIOLASE_2"/>
    <property type="match status" value="1"/>
</dbReference>
<proteinExistence type="inferred from homology"/>
<evidence type="ECO:0000259" key="7">
    <source>
        <dbReference type="Pfam" id="PF02803"/>
    </source>
</evidence>
<reference evidence="9" key="1">
    <citation type="submission" date="2016-11" db="EMBL/GenBank/DDBJ databases">
        <authorList>
            <person name="Varghese N."/>
            <person name="Submissions S."/>
        </authorList>
    </citation>
    <scope>NUCLEOTIDE SEQUENCE [LARGE SCALE GENOMIC DNA]</scope>
    <source>
        <strain evidence="9">DSM 16219</strain>
    </source>
</reference>
<dbReference type="RefSeq" id="WP_073477980.1">
    <property type="nucleotide sequence ID" value="NZ_FQZU01000031.1"/>
</dbReference>
<keyword evidence="9" id="KW-1185">Reference proteome</keyword>
<evidence type="ECO:0000256" key="4">
    <source>
        <dbReference type="PIRSR" id="PIRSR000429-1"/>
    </source>
</evidence>
<feature type="domain" description="Thiolase C-terminal" evidence="7">
    <location>
        <begin position="266"/>
        <end position="393"/>
    </location>
</feature>
<dbReference type="Proteomes" id="UP000183994">
    <property type="component" value="Unassembled WGS sequence"/>
</dbReference>
<feature type="active site" description="Proton acceptor" evidence="4">
    <location>
        <position position="350"/>
    </location>
</feature>
<evidence type="ECO:0000313" key="9">
    <source>
        <dbReference type="Proteomes" id="UP000183994"/>
    </source>
</evidence>
<dbReference type="EMBL" id="FQZU01000031">
    <property type="protein sequence ID" value="SHK71131.1"/>
    <property type="molecule type" value="Genomic_DNA"/>
</dbReference>
<dbReference type="OrthoDB" id="4565318at2"/>
<evidence type="ECO:0000259" key="6">
    <source>
        <dbReference type="Pfam" id="PF00108"/>
    </source>
</evidence>
<dbReference type="InterPro" id="IPR020616">
    <property type="entry name" value="Thiolase_N"/>
</dbReference>
<dbReference type="PROSITE" id="PS00099">
    <property type="entry name" value="THIOLASE_3"/>
    <property type="match status" value="1"/>
</dbReference>
<organism evidence="8 9">
    <name type="scientific">Desulfatibacillum alkenivorans DSM 16219</name>
    <dbReference type="NCBI Taxonomy" id="1121393"/>
    <lineage>
        <taxon>Bacteria</taxon>
        <taxon>Pseudomonadati</taxon>
        <taxon>Thermodesulfobacteriota</taxon>
        <taxon>Desulfobacteria</taxon>
        <taxon>Desulfobacterales</taxon>
        <taxon>Desulfatibacillaceae</taxon>
        <taxon>Desulfatibacillum</taxon>
    </lineage>
</organism>
<evidence type="ECO:0000313" key="8">
    <source>
        <dbReference type="EMBL" id="SHK71131.1"/>
    </source>
</evidence>
<dbReference type="InterPro" id="IPR016039">
    <property type="entry name" value="Thiolase-like"/>
</dbReference>
<dbReference type="GO" id="GO:0003985">
    <property type="term" value="F:acetyl-CoA C-acetyltransferase activity"/>
    <property type="evidence" value="ECO:0007669"/>
    <property type="project" value="TreeGrafter"/>
</dbReference>
<comment type="similarity">
    <text evidence="1 5">Belongs to the thiolase-like superfamily. Thiolase family.</text>
</comment>
<dbReference type="Pfam" id="PF02803">
    <property type="entry name" value="Thiolase_C"/>
    <property type="match status" value="1"/>
</dbReference>
<sequence>MKEVYLVDGVRTAIGRMGGSLSMFRPEELAAFALKGLIEKTGIDPSIVDDVLIGHACTNNAAVNIARWAALKAGFPFSVPAQTVERQCGSALQTINSAAANIKAGFGEVYIAGGCESWSNQPYLMERQKQPFSLVPPKYITRQVGPTEETDAPMGIVAEILADEFGVSREEQDAFGLRSQTRAIQAIKEGYFKEEIVPVEIPQRKGDPIIFDQDEHPRETNPEKLAKLRPAFKKDGTVTAGTSSGLNDGAVANLIMSREKCEELGLKPLARFVSCALGAREPKYMGVAPVIAMEKALVNAGLTMADMDVVECNEAFASQTLAVMKSLKKNGHEFDEEKWNPNGGAIAFGHPNGMSGGRLALAVVHQLKRIQGRYGMAALCIGGGQGIAAIFERI</sequence>
<name>A0A1M6UPP1_9BACT</name>
<dbReference type="STRING" id="1121393.SAMN02745216_03951"/>
<dbReference type="PANTHER" id="PTHR18919">
    <property type="entry name" value="ACETYL-COA C-ACYLTRANSFERASE"/>
    <property type="match status" value="1"/>
</dbReference>
<dbReference type="Pfam" id="PF00108">
    <property type="entry name" value="Thiolase_N"/>
    <property type="match status" value="1"/>
</dbReference>
<dbReference type="AlphaFoldDB" id="A0A1M6UPP1"/>
<dbReference type="FunFam" id="3.40.47.10:FF:000010">
    <property type="entry name" value="Acetyl-CoA acetyltransferase (Thiolase)"/>
    <property type="match status" value="1"/>
</dbReference>
<dbReference type="InterPro" id="IPR002155">
    <property type="entry name" value="Thiolase"/>
</dbReference>
<gene>
    <name evidence="8" type="ORF">SAMN02745216_03951</name>
</gene>
<dbReference type="GO" id="GO:0006635">
    <property type="term" value="P:fatty acid beta-oxidation"/>
    <property type="evidence" value="ECO:0007669"/>
    <property type="project" value="TreeGrafter"/>
</dbReference>
<feature type="active site" description="Proton acceptor" evidence="4">
    <location>
        <position position="380"/>
    </location>
</feature>